<dbReference type="PROSITE" id="PS01124">
    <property type="entry name" value="HTH_ARAC_FAMILY_2"/>
    <property type="match status" value="1"/>
</dbReference>
<accession>A0A5J6LFW6</accession>
<dbReference type="InterPro" id="IPR009057">
    <property type="entry name" value="Homeodomain-like_sf"/>
</dbReference>
<keyword evidence="2" id="KW-0238">DNA-binding</keyword>
<dbReference type="RefSeq" id="WP_151056456.1">
    <property type="nucleotide sequence ID" value="NZ_CP044222.1"/>
</dbReference>
<dbReference type="PANTHER" id="PTHR46796">
    <property type="entry name" value="HTH-TYPE TRANSCRIPTIONAL ACTIVATOR RHAS-RELATED"/>
    <property type="match status" value="1"/>
</dbReference>
<evidence type="ECO:0000313" key="6">
    <source>
        <dbReference type="Proteomes" id="UP000325606"/>
    </source>
</evidence>
<dbReference type="Pfam" id="PF12833">
    <property type="entry name" value="HTH_18"/>
    <property type="match status" value="1"/>
</dbReference>
<dbReference type="EMBL" id="CP044222">
    <property type="protein sequence ID" value="QEW07242.1"/>
    <property type="molecule type" value="Genomic_DNA"/>
</dbReference>
<dbReference type="PROSITE" id="PS00041">
    <property type="entry name" value="HTH_ARAC_FAMILY_1"/>
    <property type="match status" value="1"/>
</dbReference>
<organism evidence="5 6">
    <name type="scientific">Nitrincola iocasae</name>
    <dbReference type="NCBI Taxonomy" id="2614693"/>
    <lineage>
        <taxon>Bacteria</taxon>
        <taxon>Pseudomonadati</taxon>
        <taxon>Pseudomonadota</taxon>
        <taxon>Gammaproteobacteria</taxon>
        <taxon>Oceanospirillales</taxon>
        <taxon>Oceanospirillaceae</taxon>
        <taxon>Nitrincola</taxon>
    </lineage>
</organism>
<proteinExistence type="predicted"/>
<dbReference type="Pfam" id="PF14525">
    <property type="entry name" value="AraC_binding_2"/>
    <property type="match status" value="1"/>
</dbReference>
<evidence type="ECO:0000256" key="2">
    <source>
        <dbReference type="ARBA" id="ARBA00023125"/>
    </source>
</evidence>
<sequence>MAQEFAMNLFNHHVFSSTNIDEIRHVLGKQFTPHELNITNKKARLNSSVCSCVVNKLRLSSFSYGEGAPIEALVKEDQCSEVISLNFQTSGSGRLQQHGEASDISANQGLIINMDRPYKLDLQGYAGDALIFSHDALRQHARGLLGEKAGSIDFKLAKSVDLTKPAGQALKNAVAYAMKEMNGPLGVLMNPISLANLENYLLTQFISLHPNSFADIVESAANPVIMPRNLKRARDYIHAHAHAKITVEELATYAGCSYRSLQNIFGNVLGMSPMEYLRSVRLEGIRDELLNTSDKQRTVTEIANQWGIVHMGRLAYLYRKQFGELPSDTLNSQK</sequence>
<evidence type="ECO:0000256" key="1">
    <source>
        <dbReference type="ARBA" id="ARBA00023015"/>
    </source>
</evidence>
<keyword evidence="1" id="KW-0805">Transcription regulation</keyword>
<keyword evidence="6" id="KW-1185">Reference proteome</keyword>
<dbReference type="PANTHER" id="PTHR46796:SF12">
    <property type="entry name" value="HTH-TYPE DNA-BINDING TRANSCRIPTIONAL ACTIVATOR EUTR"/>
    <property type="match status" value="1"/>
</dbReference>
<evidence type="ECO:0000256" key="3">
    <source>
        <dbReference type="ARBA" id="ARBA00023163"/>
    </source>
</evidence>
<dbReference type="Proteomes" id="UP000325606">
    <property type="component" value="Chromosome"/>
</dbReference>
<evidence type="ECO:0000259" key="4">
    <source>
        <dbReference type="PROSITE" id="PS01124"/>
    </source>
</evidence>
<dbReference type="InterPro" id="IPR035418">
    <property type="entry name" value="AraC-bd_2"/>
</dbReference>
<dbReference type="GO" id="GO:0043565">
    <property type="term" value="F:sequence-specific DNA binding"/>
    <property type="evidence" value="ECO:0007669"/>
    <property type="project" value="InterPro"/>
</dbReference>
<dbReference type="GO" id="GO:0003700">
    <property type="term" value="F:DNA-binding transcription factor activity"/>
    <property type="evidence" value="ECO:0007669"/>
    <property type="project" value="InterPro"/>
</dbReference>
<reference evidence="5 6" key="1">
    <citation type="submission" date="2019-09" db="EMBL/GenBank/DDBJ databases">
        <title>Nitrincola iocasae sp. nov., a bacterium isolated from the sediment collected at a cold seep field in South China Sea.</title>
        <authorList>
            <person name="Zhang H."/>
            <person name="Wang H."/>
            <person name="Li C."/>
        </authorList>
    </citation>
    <scope>NUCLEOTIDE SEQUENCE [LARGE SCALE GENOMIC DNA]</scope>
    <source>
        <strain evidence="5 6">KXZD1103</strain>
    </source>
</reference>
<dbReference type="SMART" id="SM00342">
    <property type="entry name" value="HTH_ARAC"/>
    <property type="match status" value="1"/>
</dbReference>
<dbReference type="Gene3D" id="1.10.10.60">
    <property type="entry name" value="Homeodomain-like"/>
    <property type="match status" value="1"/>
</dbReference>
<dbReference type="InterPro" id="IPR018060">
    <property type="entry name" value="HTH_AraC"/>
</dbReference>
<dbReference type="SUPFAM" id="SSF46689">
    <property type="entry name" value="Homeodomain-like"/>
    <property type="match status" value="1"/>
</dbReference>
<dbReference type="InterPro" id="IPR050204">
    <property type="entry name" value="AraC_XylS_family_regulators"/>
</dbReference>
<protein>
    <submittedName>
        <fullName evidence="5">AraC family transcriptional regulator</fullName>
    </submittedName>
</protein>
<gene>
    <name evidence="5" type="ORF">F5I99_12410</name>
</gene>
<name>A0A5J6LFW6_9GAMM</name>
<dbReference type="AlphaFoldDB" id="A0A5J6LFW6"/>
<evidence type="ECO:0000313" key="5">
    <source>
        <dbReference type="EMBL" id="QEW07242.1"/>
    </source>
</evidence>
<dbReference type="KEGG" id="nik:F5I99_12410"/>
<dbReference type="InterPro" id="IPR018062">
    <property type="entry name" value="HTH_AraC-typ_CS"/>
</dbReference>
<keyword evidence="3" id="KW-0804">Transcription</keyword>
<feature type="domain" description="HTH araC/xylS-type" evidence="4">
    <location>
        <begin position="231"/>
        <end position="332"/>
    </location>
</feature>